<name>A0A176RT57_9GAMM</name>
<gene>
    <name evidence="1" type="ORF">THIOM_005467</name>
</gene>
<evidence type="ECO:0000313" key="2">
    <source>
        <dbReference type="Proteomes" id="UP000076962"/>
    </source>
</evidence>
<dbReference type="AlphaFoldDB" id="A0A176RT57"/>
<evidence type="ECO:0000313" key="1">
    <source>
        <dbReference type="EMBL" id="OAD18925.1"/>
    </source>
</evidence>
<organism evidence="1 2">
    <name type="scientific">Candidatus Thiomargarita nelsonii</name>
    <dbReference type="NCBI Taxonomy" id="1003181"/>
    <lineage>
        <taxon>Bacteria</taxon>
        <taxon>Pseudomonadati</taxon>
        <taxon>Pseudomonadota</taxon>
        <taxon>Gammaproteobacteria</taxon>
        <taxon>Thiotrichales</taxon>
        <taxon>Thiotrichaceae</taxon>
        <taxon>Thiomargarita</taxon>
    </lineage>
</organism>
<proteinExistence type="predicted"/>
<accession>A0A176RT57</accession>
<comment type="caution">
    <text evidence="1">The sequence shown here is derived from an EMBL/GenBank/DDBJ whole genome shotgun (WGS) entry which is preliminary data.</text>
</comment>
<dbReference type="Proteomes" id="UP000076962">
    <property type="component" value="Unassembled WGS sequence"/>
</dbReference>
<reference evidence="1 2" key="1">
    <citation type="submission" date="2016-05" db="EMBL/GenBank/DDBJ databases">
        <title>Single-cell genome of chain-forming Candidatus Thiomargarita nelsonii and comparison to other large sulfur-oxidizing bacteria.</title>
        <authorList>
            <person name="Winkel M."/>
            <person name="Salman V."/>
            <person name="Woyke T."/>
            <person name="Schulz-Vogt H."/>
            <person name="Richter M."/>
            <person name="Flood B."/>
            <person name="Bailey J."/>
            <person name="Amann R."/>
            <person name="Mussmann M."/>
        </authorList>
    </citation>
    <scope>NUCLEOTIDE SEQUENCE [LARGE SCALE GENOMIC DNA]</scope>
    <source>
        <strain evidence="1 2">THI036</strain>
    </source>
</reference>
<dbReference type="EMBL" id="LUTY01003024">
    <property type="protein sequence ID" value="OAD18925.1"/>
    <property type="molecule type" value="Genomic_DNA"/>
</dbReference>
<sequence>MIQYLIGIIDKSFKKEPLTMSLGNNSLKDVQQYPTKFLQILSEGVCLPVTYKQSWDDGFGARGWKLDVTIGDPQIIASTRETGQKINTSVFVHDILDHFLSGFGISGHRSEAMALIQLSKRTHSDPRPDYEQMVKEDIINGMVNGEPLTTFLPRQLKELLPSDIEMTNREIISFLEQKIGESTLYEALVDHFFTLGKAGEEHALNSWKAVGLDSEKQTEIGLALQNILEVIDLKVEEMEIEELKGFIRIDNKQVSFAVQEPNGLFEGYQAAVSS</sequence>
<keyword evidence="2" id="KW-1185">Reference proteome</keyword>
<protein>
    <submittedName>
        <fullName evidence="1">Uncharacterized protein</fullName>
    </submittedName>
</protein>